<dbReference type="InterPro" id="IPR011989">
    <property type="entry name" value="ARM-like"/>
</dbReference>
<evidence type="ECO:0000256" key="6">
    <source>
        <dbReference type="ARBA" id="ARBA00022801"/>
    </source>
</evidence>
<evidence type="ECO:0000256" key="10">
    <source>
        <dbReference type="ARBA" id="ARBA00023134"/>
    </source>
</evidence>
<evidence type="ECO:0000256" key="13">
    <source>
        <dbReference type="ARBA" id="ARBA00049117"/>
    </source>
</evidence>
<dbReference type="SUPFAM" id="SSF48340">
    <property type="entry name" value="Interferon-induced guanylate-binding protein 1 (GBP1), C-terminal domain"/>
    <property type="match status" value="1"/>
</dbReference>
<dbReference type="GO" id="GO:0005525">
    <property type="term" value="F:GTP binding"/>
    <property type="evidence" value="ECO:0007669"/>
    <property type="project" value="UniProtKB-KW"/>
</dbReference>
<feature type="domain" description="GB1/RHD3-type G" evidence="17">
    <location>
        <begin position="1158"/>
        <end position="1225"/>
    </location>
</feature>
<evidence type="ECO:0000256" key="9">
    <source>
        <dbReference type="ARBA" id="ARBA00022989"/>
    </source>
</evidence>
<dbReference type="GO" id="GO:0006397">
    <property type="term" value="P:mRNA processing"/>
    <property type="evidence" value="ECO:0007669"/>
    <property type="project" value="UniProtKB-KW"/>
</dbReference>
<dbReference type="Pfam" id="PF12295">
    <property type="entry name" value="Symplekin_C"/>
    <property type="match status" value="1"/>
</dbReference>
<dbReference type="GO" id="GO:0005789">
    <property type="term" value="C:endoplasmic reticulum membrane"/>
    <property type="evidence" value="ECO:0007669"/>
    <property type="project" value="UniProtKB-SubCell"/>
</dbReference>
<protein>
    <recommendedName>
        <fullName evidence="17">GB1/RHD3-type G domain-containing protein</fullName>
    </recommendedName>
</protein>
<feature type="compositionally biased region" description="Basic and acidic residues" evidence="15">
    <location>
        <begin position="1095"/>
        <end position="1104"/>
    </location>
</feature>
<dbReference type="Proteomes" id="UP000078046">
    <property type="component" value="Unassembled WGS sequence"/>
</dbReference>
<accession>A0A177BEI5</accession>
<dbReference type="InterPro" id="IPR027417">
    <property type="entry name" value="P-loop_NTPase"/>
</dbReference>
<evidence type="ECO:0000256" key="4">
    <source>
        <dbReference type="ARBA" id="ARBA00022692"/>
    </source>
</evidence>
<dbReference type="OrthoDB" id="7788754at2759"/>
<dbReference type="InterPro" id="IPR015894">
    <property type="entry name" value="Guanylate-bd_N"/>
</dbReference>
<feature type="transmembrane region" description="Helical" evidence="16">
    <location>
        <begin position="1509"/>
        <end position="1529"/>
    </location>
</feature>
<sequence length="1579" mass="181947">MSDYNLSEKVVKYLNEAAIEKNENIKVYILKQIKQLILYDDIELLDNFLDEINNYVDNGSTEVSLFLLEFYKDAVMIDVDIIPKVLTQYAIISRKNNYRVRKMGILNLSYMYKATLMWLLKKRDPTEEIKNNWAYICEINQEILTDCIDPTCSLRTTALIFFENYICALSYQDNNEYTYKDSIDDFCINCINKNHPILFQSVLFKEAKIWLDKFLKSLMDEKNKSGFITAALLTCSRILKRRPQFVETILKSFEYLHAALPSMLSKMQICGINEIIKFILLDILKYADTEIENMINLILFDLGVSQNEIDRIVKLCPLNKIYKKYVDSDEQTPKKIYIKRETDTNEEMNAIESTTEDIFENLSLPVVADIVMLSMNYLPSTMSAGFQSSYTSVANSASKEHILHISRLLATQMTSANIGIGCDNSKATTIEKSKITVIPTISNLQDKDTILPSIGVKIPTSLQFRPVKQSSYFNIHAVNYNKKDNVVSLCENTIERFLKASDIPSKFFKYRIQILIHIVCVLRKEDYRKVLLEFIFLNVEKNYTYAIEWLMKEYAVFRKYISIGSIYKKSQHNKLVTQHYDYCLSAILKRLLEVDNLTLKLIDFVTKAPYITPNAISILTEACMDESKKFVGLFVLRQLILIRPCMRTEFLYLFLSMCRKANILLRKSAIDIAKTLLANTAFNESITQYSIASCRLLCNENPPLEIQEEFNKNENLKVESEWTKRSIYACVHLFLHLLELNSSLLSQFTKIYPGLHASTVSTVLGVMEPLIKNLGMKSNHILDIIRNCPVGAEKLIIRICYILTEKEKPTDEIVKLVRTLYDSREKKDIRLLLSIVRGLKKSEILEILPNVVREIPKTLPEMYARIFDLENNMADSAVDPADLIYEIHIMDDKSITMREIMLALNPCMEDNVILKPNIVQSVVTKLTNHEPLPLLSMRTILQMVKINALRTEFLIEIMQKLMRKKTWTTKHIWEGLIRCLDKTLPSSIHLVLELTEEQYIKAITDLPDLNNKVLEIIKSSSSYARNISVLPKHISQRVIQAERVSRDRSMSRSRSDRSISRSRHWSRESSRHLSRSRESRDRSSRSRFERHHSKNKESDFEKPQDVNPIKSKVTLTFHKLTISTMANDIQVVSVNEDHSIELDQEALSKVLCNPKVAGLKVVVLSVAGAFRKGKSFLLDFCIRYLKAETKSDWIGGYDEPLVGFPWEAGSERKTTGILLWSEPIILFGEYGRLARQAKSNIKPFQKLIFLIRDWSYPDNYAYGNEGGAAFLQKRMQVKPNQHEELQSLRKNIRSYYENIDCFLMPHPGMKVATNSKYDGNIKDIEPIFVEYLRIFIPQILSSENVNIKKIGGNAITCKDLFFYFKTYVETFKSSNLPEPKSMLDATAEANNLSAVSKAKDKYNHLMEQVCGSSKSYINNKTLSEYHKQIKSTAVKMFIDEPKMGDESFCKKYSDNLNTIIEKQYTIYISNNQAKSIMARGRTAALLVSITIFIYFLSNIFQFVGMYSLASLLQIIALVTLITLCTWSYIRYTGNMSEIGENIDSAMDLVFDQMVKIVYNENPSNITKLTNLATITNEIN</sequence>
<comment type="similarity">
    <text evidence="14">Belongs to the TRAFAC class dynamin-like GTPase superfamily. GB1/RHD3 GTPase family.</text>
</comment>
<feature type="domain" description="GB1/RHD3-type G" evidence="17">
    <location>
        <begin position="1229"/>
        <end position="1344"/>
    </location>
</feature>
<gene>
    <name evidence="18" type="ORF">A3Q56_00249</name>
</gene>
<dbReference type="InterPro" id="IPR036543">
    <property type="entry name" value="Guanylate-bd_C_sf"/>
</dbReference>
<dbReference type="Gene3D" id="3.40.50.300">
    <property type="entry name" value="P-loop containing nucleotide triphosphate hydrolases"/>
    <property type="match status" value="2"/>
</dbReference>
<comment type="catalytic activity">
    <reaction evidence="13">
        <text>GTP + H2O = GDP + phosphate + H(+)</text>
        <dbReference type="Rhea" id="RHEA:19669"/>
        <dbReference type="ChEBI" id="CHEBI:15377"/>
        <dbReference type="ChEBI" id="CHEBI:15378"/>
        <dbReference type="ChEBI" id="CHEBI:37565"/>
        <dbReference type="ChEBI" id="CHEBI:43474"/>
        <dbReference type="ChEBI" id="CHEBI:58189"/>
    </reaction>
    <physiologicalReaction direction="left-to-right" evidence="13">
        <dbReference type="Rhea" id="RHEA:19670"/>
    </physiologicalReaction>
</comment>
<dbReference type="Pfam" id="PF02263">
    <property type="entry name" value="GBP"/>
    <property type="match status" value="2"/>
</dbReference>
<dbReference type="InterPro" id="IPR021850">
    <property type="entry name" value="Symplekin/Pta1"/>
</dbReference>
<keyword evidence="11 16" id="KW-0472">Membrane</keyword>
<feature type="region of interest" description="Disordered" evidence="15">
    <location>
        <begin position="1041"/>
        <end position="1105"/>
    </location>
</feature>
<dbReference type="Gene3D" id="1.25.10.10">
    <property type="entry name" value="Leucine-rich Repeat Variant"/>
    <property type="match status" value="1"/>
</dbReference>
<keyword evidence="5" id="KW-0547">Nucleotide-binding</keyword>
<dbReference type="InterPro" id="IPR032460">
    <property type="entry name" value="Symplekin/Pta1_N"/>
</dbReference>
<keyword evidence="10" id="KW-0342">GTP-binding</keyword>
<dbReference type="Gene3D" id="1.20.58.420">
    <property type="entry name" value="AHSP"/>
    <property type="match status" value="1"/>
</dbReference>
<evidence type="ECO:0000256" key="14">
    <source>
        <dbReference type="PROSITE-ProRule" id="PRU01052"/>
    </source>
</evidence>
<organism evidence="18 19">
    <name type="scientific">Intoshia linei</name>
    <dbReference type="NCBI Taxonomy" id="1819745"/>
    <lineage>
        <taxon>Eukaryota</taxon>
        <taxon>Metazoa</taxon>
        <taxon>Spiralia</taxon>
        <taxon>Lophotrochozoa</taxon>
        <taxon>Mesozoa</taxon>
        <taxon>Orthonectida</taxon>
        <taxon>Rhopaluridae</taxon>
        <taxon>Intoshia</taxon>
    </lineage>
</organism>
<dbReference type="InterPro" id="IPR022075">
    <property type="entry name" value="Symplekin_C"/>
</dbReference>
<proteinExistence type="inferred from homology"/>
<evidence type="ECO:0000256" key="2">
    <source>
        <dbReference type="ARBA" id="ARBA00004477"/>
    </source>
</evidence>
<evidence type="ECO:0000256" key="8">
    <source>
        <dbReference type="ARBA" id="ARBA00022842"/>
    </source>
</evidence>
<evidence type="ECO:0000313" key="18">
    <source>
        <dbReference type="EMBL" id="OAF71991.1"/>
    </source>
</evidence>
<feature type="transmembrane region" description="Helical" evidence="16">
    <location>
        <begin position="1483"/>
        <end position="1503"/>
    </location>
</feature>
<dbReference type="InterPro" id="IPR030386">
    <property type="entry name" value="G_GB1_RHD3_dom"/>
</dbReference>
<keyword evidence="9 16" id="KW-1133">Transmembrane helix</keyword>
<dbReference type="InterPro" id="IPR003191">
    <property type="entry name" value="Guanylate-bd/ATL_C"/>
</dbReference>
<evidence type="ECO:0000256" key="7">
    <source>
        <dbReference type="ARBA" id="ARBA00022824"/>
    </source>
</evidence>
<keyword evidence="4 16" id="KW-0812">Transmembrane</keyword>
<keyword evidence="3" id="KW-0507">mRNA processing</keyword>
<evidence type="ECO:0000259" key="17">
    <source>
        <dbReference type="PROSITE" id="PS51715"/>
    </source>
</evidence>
<dbReference type="GO" id="GO:0005847">
    <property type="term" value="C:mRNA cleavage and polyadenylation specificity factor complex"/>
    <property type="evidence" value="ECO:0007669"/>
    <property type="project" value="TreeGrafter"/>
</dbReference>
<dbReference type="Pfam" id="PF02841">
    <property type="entry name" value="GBP_C"/>
    <property type="match status" value="1"/>
</dbReference>
<evidence type="ECO:0000256" key="3">
    <source>
        <dbReference type="ARBA" id="ARBA00022664"/>
    </source>
</evidence>
<evidence type="ECO:0000256" key="16">
    <source>
        <dbReference type="SAM" id="Phobius"/>
    </source>
</evidence>
<dbReference type="FunFam" id="1.20.58.420:FF:000001">
    <property type="entry name" value="Atlastin-1 isoform 1"/>
    <property type="match status" value="1"/>
</dbReference>
<name>A0A177BEI5_9BILA</name>
<evidence type="ECO:0000256" key="5">
    <source>
        <dbReference type="ARBA" id="ARBA00022741"/>
    </source>
</evidence>
<keyword evidence="7" id="KW-0256">Endoplasmic reticulum</keyword>
<comment type="subcellular location">
    <subcellularLocation>
        <location evidence="2">Endoplasmic reticulum membrane</location>
        <topology evidence="2">Multi-pass membrane protein</topology>
    </subcellularLocation>
    <subcellularLocation>
        <location evidence="1">Nucleus</location>
    </subcellularLocation>
</comment>
<reference evidence="18 19" key="1">
    <citation type="submission" date="2016-04" db="EMBL/GenBank/DDBJ databases">
        <title>The genome of Intoshia linei affirms orthonectids as highly simplified spiralians.</title>
        <authorList>
            <person name="Mikhailov K.V."/>
            <person name="Slusarev G.S."/>
            <person name="Nikitin M.A."/>
            <person name="Logacheva M.D."/>
            <person name="Penin A."/>
            <person name="Aleoshin V."/>
            <person name="Panchin Y.V."/>
        </authorList>
    </citation>
    <scope>NUCLEOTIDE SEQUENCE [LARGE SCALE GENOMIC DNA]</scope>
    <source>
        <strain evidence="18">Intl2013</strain>
        <tissue evidence="18">Whole animal</tissue>
    </source>
</reference>
<comment type="caution">
    <text evidence="18">The sequence shown here is derived from an EMBL/GenBank/DDBJ whole genome shotgun (WGS) entry which is preliminary data.</text>
</comment>
<dbReference type="EMBL" id="LWCA01000011">
    <property type="protein sequence ID" value="OAF71991.1"/>
    <property type="molecule type" value="Genomic_DNA"/>
</dbReference>
<evidence type="ECO:0000256" key="11">
    <source>
        <dbReference type="ARBA" id="ARBA00023136"/>
    </source>
</evidence>
<dbReference type="PANTHER" id="PTHR15245">
    <property type="entry name" value="SYMPLEKIN-RELATED"/>
    <property type="match status" value="1"/>
</dbReference>
<dbReference type="PROSITE" id="PS51715">
    <property type="entry name" value="G_GB1_RHD3"/>
    <property type="match status" value="2"/>
</dbReference>
<keyword evidence="19" id="KW-1185">Reference proteome</keyword>
<evidence type="ECO:0000313" key="19">
    <source>
        <dbReference type="Proteomes" id="UP000078046"/>
    </source>
</evidence>
<evidence type="ECO:0000256" key="12">
    <source>
        <dbReference type="ARBA" id="ARBA00023242"/>
    </source>
</evidence>
<keyword evidence="8" id="KW-0460">Magnesium</keyword>
<evidence type="ECO:0000256" key="1">
    <source>
        <dbReference type="ARBA" id="ARBA00004123"/>
    </source>
</evidence>
<feature type="compositionally biased region" description="Basic and acidic residues" evidence="15">
    <location>
        <begin position="1043"/>
        <end position="1087"/>
    </location>
</feature>
<dbReference type="GO" id="GO:0003924">
    <property type="term" value="F:GTPase activity"/>
    <property type="evidence" value="ECO:0007669"/>
    <property type="project" value="InterPro"/>
</dbReference>
<dbReference type="SUPFAM" id="SSF52540">
    <property type="entry name" value="P-loop containing nucleoside triphosphate hydrolases"/>
    <property type="match status" value="1"/>
</dbReference>
<dbReference type="Pfam" id="PF11935">
    <property type="entry name" value="SYMPK_PTA1_N"/>
    <property type="match status" value="1"/>
</dbReference>
<keyword evidence="6" id="KW-0378">Hydrolase</keyword>
<evidence type="ECO:0000256" key="15">
    <source>
        <dbReference type="SAM" id="MobiDB-lite"/>
    </source>
</evidence>
<dbReference type="PANTHER" id="PTHR15245:SF20">
    <property type="entry name" value="SYMPLEKIN"/>
    <property type="match status" value="1"/>
</dbReference>
<keyword evidence="12" id="KW-0539">Nucleus</keyword>